<dbReference type="AlphaFoldDB" id="A0AAV9F8P7"/>
<proteinExistence type="predicted"/>
<dbReference type="Proteomes" id="UP001180020">
    <property type="component" value="Unassembled WGS sequence"/>
</dbReference>
<accession>A0AAV9F8P7</accession>
<name>A0AAV9F8P7_ACOCL</name>
<gene>
    <name evidence="1" type="ORF">QJS10_CPA03g00640</name>
</gene>
<reference evidence="1" key="1">
    <citation type="journal article" date="2023" name="Nat. Commun.">
        <title>Diploid and tetraploid genomes of Acorus and the evolution of monocots.</title>
        <authorList>
            <person name="Ma L."/>
            <person name="Liu K.W."/>
            <person name="Li Z."/>
            <person name="Hsiao Y.Y."/>
            <person name="Qi Y."/>
            <person name="Fu T."/>
            <person name="Tang G.D."/>
            <person name="Zhang D."/>
            <person name="Sun W.H."/>
            <person name="Liu D.K."/>
            <person name="Li Y."/>
            <person name="Chen G.Z."/>
            <person name="Liu X.D."/>
            <person name="Liao X.Y."/>
            <person name="Jiang Y.T."/>
            <person name="Yu X."/>
            <person name="Hao Y."/>
            <person name="Huang J."/>
            <person name="Zhao X.W."/>
            <person name="Ke S."/>
            <person name="Chen Y.Y."/>
            <person name="Wu W.L."/>
            <person name="Hsu J.L."/>
            <person name="Lin Y.F."/>
            <person name="Huang M.D."/>
            <person name="Li C.Y."/>
            <person name="Huang L."/>
            <person name="Wang Z.W."/>
            <person name="Zhao X."/>
            <person name="Zhong W.Y."/>
            <person name="Peng D.H."/>
            <person name="Ahmad S."/>
            <person name="Lan S."/>
            <person name="Zhang J.S."/>
            <person name="Tsai W.C."/>
            <person name="Van de Peer Y."/>
            <person name="Liu Z.J."/>
        </authorList>
    </citation>
    <scope>NUCLEOTIDE SEQUENCE</scope>
    <source>
        <strain evidence="1">CP</strain>
    </source>
</reference>
<evidence type="ECO:0000313" key="1">
    <source>
        <dbReference type="EMBL" id="KAK1322024.1"/>
    </source>
</evidence>
<keyword evidence="2" id="KW-1185">Reference proteome</keyword>
<sequence>MYTERSQMNQRATETIAATTAAGVPRVTPAFCIAGDGAISFMSSTMNAPMPPKTAIA</sequence>
<evidence type="ECO:0000313" key="2">
    <source>
        <dbReference type="Proteomes" id="UP001180020"/>
    </source>
</evidence>
<organism evidence="1 2">
    <name type="scientific">Acorus calamus</name>
    <name type="common">Sweet flag</name>
    <dbReference type="NCBI Taxonomy" id="4465"/>
    <lineage>
        <taxon>Eukaryota</taxon>
        <taxon>Viridiplantae</taxon>
        <taxon>Streptophyta</taxon>
        <taxon>Embryophyta</taxon>
        <taxon>Tracheophyta</taxon>
        <taxon>Spermatophyta</taxon>
        <taxon>Magnoliopsida</taxon>
        <taxon>Liliopsida</taxon>
        <taxon>Acoraceae</taxon>
        <taxon>Acorus</taxon>
    </lineage>
</organism>
<dbReference type="EMBL" id="JAUJYO010000003">
    <property type="protein sequence ID" value="KAK1322024.1"/>
    <property type="molecule type" value="Genomic_DNA"/>
</dbReference>
<protein>
    <submittedName>
        <fullName evidence="1">Uncharacterized protein</fullName>
    </submittedName>
</protein>
<comment type="caution">
    <text evidence="1">The sequence shown here is derived from an EMBL/GenBank/DDBJ whole genome shotgun (WGS) entry which is preliminary data.</text>
</comment>
<reference evidence="1" key="2">
    <citation type="submission" date="2023-06" db="EMBL/GenBank/DDBJ databases">
        <authorList>
            <person name="Ma L."/>
            <person name="Liu K.-W."/>
            <person name="Li Z."/>
            <person name="Hsiao Y.-Y."/>
            <person name="Qi Y."/>
            <person name="Fu T."/>
            <person name="Tang G."/>
            <person name="Zhang D."/>
            <person name="Sun W.-H."/>
            <person name="Liu D.-K."/>
            <person name="Li Y."/>
            <person name="Chen G.-Z."/>
            <person name="Liu X.-D."/>
            <person name="Liao X.-Y."/>
            <person name="Jiang Y.-T."/>
            <person name="Yu X."/>
            <person name="Hao Y."/>
            <person name="Huang J."/>
            <person name="Zhao X.-W."/>
            <person name="Ke S."/>
            <person name="Chen Y.-Y."/>
            <person name="Wu W.-L."/>
            <person name="Hsu J.-L."/>
            <person name="Lin Y.-F."/>
            <person name="Huang M.-D."/>
            <person name="Li C.-Y."/>
            <person name="Huang L."/>
            <person name="Wang Z.-W."/>
            <person name="Zhao X."/>
            <person name="Zhong W.-Y."/>
            <person name="Peng D.-H."/>
            <person name="Ahmad S."/>
            <person name="Lan S."/>
            <person name="Zhang J.-S."/>
            <person name="Tsai W.-C."/>
            <person name="Van De Peer Y."/>
            <person name="Liu Z.-J."/>
        </authorList>
    </citation>
    <scope>NUCLEOTIDE SEQUENCE</scope>
    <source>
        <strain evidence="1">CP</strain>
        <tissue evidence="1">Leaves</tissue>
    </source>
</reference>